<keyword evidence="2" id="KW-1185">Reference proteome</keyword>
<evidence type="ECO:0000313" key="1">
    <source>
        <dbReference type="EMBL" id="CDM93094.1"/>
    </source>
</evidence>
<proteinExistence type="predicted"/>
<dbReference type="EMBL" id="FO818640">
    <property type="protein sequence ID" value="CDM93094.1"/>
    <property type="molecule type" value="Genomic_DNA"/>
</dbReference>
<reference evidence="1 2" key="1">
    <citation type="submission" date="2014-02" db="EMBL/GenBank/DDBJ databases">
        <authorList>
            <person name="Genoscope - CEA"/>
        </authorList>
    </citation>
    <scope>NUCLEOTIDE SEQUENCE [LARGE SCALE GENOMIC DNA]</scope>
    <source>
        <strain evidence="1 2">PCC 8005</strain>
    </source>
</reference>
<dbReference type="Proteomes" id="UP000032946">
    <property type="component" value="Chromosome"/>
</dbReference>
<gene>
    <name evidence="1" type="ORF">ARTHRO_10767</name>
</gene>
<protein>
    <submittedName>
        <fullName evidence="1">Uncharacterized protein</fullName>
    </submittedName>
</protein>
<organism evidence="1 2">
    <name type="scientific">Limnospira indica PCC 8005</name>
    <dbReference type="NCBI Taxonomy" id="376219"/>
    <lineage>
        <taxon>Bacteria</taxon>
        <taxon>Bacillati</taxon>
        <taxon>Cyanobacteriota</taxon>
        <taxon>Cyanophyceae</taxon>
        <taxon>Oscillatoriophycideae</taxon>
        <taxon>Oscillatoriales</taxon>
        <taxon>Sirenicapillariaceae</taxon>
        <taxon>Limnospira</taxon>
    </lineage>
</organism>
<dbReference type="AlphaFoldDB" id="A0A9P1KCJ5"/>
<evidence type="ECO:0000313" key="2">
    <source>
        <dbReference type="Proteomes" id="UP000032946"/>
    </source>
</evidence>
<name>A0A9P1KCJ5_9CYAN</name>
<accession>A0A9P1KCJ5</accession>
<sequence>MWEVDYRILSELIDESAQIKAIALSYNNRR</sequence>